<gene>
    <name evidence="12" type="ORF">DTER00134_LOCUS20803</name>
</gene>
<evidence type="ECO:0000259" key="11">
    <source>
        <dbReference type="PROSITE" id="PS51285"/>
    </source>
</evidence>
<dbReference type="GO" id="GO:0004674">
    <property type="term" value="F:protein serine/threonine kinase activity"/>
    <property type="evidence" value="ECO:0007669"/>
    <property type="project" value="UniProtKB-KW"/>
</dbReference>
<feature type="region of interest" description="Disordered" evidence="9">
    <location>
        <begin position="696"/>
        <end position="765"/>
    </location>
</feature>
<dbReference type="InterPro" id="IPR011009">
    <property type="entry name" value="Kinase-like_dom_sf"/>
</dbReference>
<dbReference type="PROSITE" id="PS51285">
    <property type="entry name" value="AGC_KINASE_CTER"/>
    <property type="match status" value="1"/>
</dbReference>
<evidence type="ECO:0000256" key="8">
    <source>
        <dbReference type="ARBA" id="ARBA00048679"/>
    </source>
</evidence>
<evidence type="ECO:0000256" key="7">
    <source>
        <dbReference type="ARBA" id="ARBA00047899"/>
    </source>
</evidence>
<dbReference type="Pfam" id="PF00069">
    <property type="entry name" value="Pkinase"/>
    <property type="match status" value="1"/>
</dbReference>
<dbReference type="PANTHER" id="PTHR24356:SF1">
    <property type="entry name" value="SERINE_THREONINE-PROTEIN KINASE GREATWALL"/>
    <property type="match status" value="1"/>
</dbReference>
<dbReference type="PANTHER" id="PTHR24356">
    <property type="entry name" value="SERINE/THREONINE-PROTEIN KINASE"/>
    <property type="match status" value="1"/>
</dbReference>
<feature type="compositionally biased region" description="Low complexity" evidence="9">
    <location>
        <begin position="413"/>
        <end position="428"/>
    </location>
</feature>
<keyword evidence="6" id="KW-0067">ATP-binding</keyword>
<dbReference type="InterPro" id="IPR000961">
    <property type="entry name" value="AGC-kinase_C"/>
</dbReference>
<dbReference type="InterPro" id="IPR050236">
    <property type="entry name" value="Ser_Thr_kinase_AGC"/>
</dbReference>
<feature type="region of interest" description="Disordered" evidence="9">
    <location>
        <begin position="513"/>
        <end position="533"/>
    </location>
</feature>
<feature type="compositionally biased region" description="Basic and acidic residues" evidence="9">
    <location>
        <begin position="179"/>
        <end position="189"/>
    </location>
</feature>
<dbReference type="GO" id="GO:0035556">
    <property type="term" value="P:intracellular signal transduction"/>
    <property type="evidence" value="ECO:0007669"/>
    <property type="project" value="TreeGrafter"/>
</dbReference>
<accession>A0A7S3VTJ0</accession>
<evidence type="ECO:0000256" key="6">
    <source>
        <dbReference type="ARBA" id="ARBA00022840"/>
    </source>
</evidence>
<evidence type="ECO:0000256" key="9">
    <source>
        <dbReference type="SAM" id="MobiDB-lite"/>
    </source>
</evidence>
<dbReference type="SUPFAM" id="SSF56112">
    <property type="entry name" value="Protein kinase-like (PK-like)"/>
    <property type="match status" value="1"/>
</dbReference>
<dbReference type="EC" id="2.7.11.1" evidence="1"/>
<feature type="compositionally biased region" description="Low complexity" evidence="9">
    <location>
        <begin position="513"/>
        <end position="530"/>
    </location>
</feature>
<dbReference type="PROSITE" id="PS50011">
    <property type="entry name" value="PROTEIN_KINASE_DOM"/>
    <property type="match status" value="1"/>
</dbReference>
<dbReference type="AlphaFoldDB" id="A0A7S3VTJ0"/>
<feature type="compositionally biased region" description="Low complexity" evidence="9">
    <location>
        <begin position="612"/>
        <end position="629"/>
    </location>
</feature>
<keyword evidence="3" id="KW-0808">Transferase</keyword>
<evidence type="ECO:0000256" key="4">
    <source>
        <dbReference type="ARBA" id="ARBA00022741"/>
    </source>
</evidence>
<evidence type="ECO:0000313" key="12">
    <source>
        <dbReference type="EMBL" id="CAE0505730.1"/>
    </source>
</evidence>
<feature type="region of interest" description="Disordered" evidence="9">
    <location>
        <begin position="411"/>
        <end position="475"/>
    </location>
</feature>
<dbReference type="SMART" id="SM00220">
    <property type="entry name" value="S_TKc"/>
    <property type="match status" value="1"/>
</dbReference>
<feature type="compositionally biased region" description="Low complexity" evidence="9">
    <location>
        <begin position="379"/>
        <end position="395"/>
    </location>
</feature>
<dbReference type="Gene3D" id="1.10.510.10">
    <property type="entry name" value="Transferase(Phosphotransferase) domain 1"/>
    <property type="match status" value="1"/>
</dbReference>
<organism evidence="12">
    <name type="scientific">Dunaliella tertiolecta</name>
    <name type="common">Green alga</name>
    <dbReference type="NCBI Taxonomy" id="3047"/>
    <lineage>
        <taxon>Eukaryota</taxon>
        <taxon>Viridiplantae</taxon>
        <taxon>Chlorophyta</taxon>
        <taxon>core chlorophytes</taxon>
        <taxon>Chlorophyceae</taxon>
        <taxon>CS clade</taxon>
        <taxon>Chlamydomonadales</taxon>
        <taxon>Dunaliellaceae</taxon>
        <taxon>Dunaliella</taxon>
    </lineage>
</organism>
<feature type="compositionally biased region" description="Low complexity" evidence="9">
    <location>
        <begin position="665"/>
        <end position="676"/>
    </location>
</feature>
<dbReference type="Gene3D" id="3.30.200.20">
    <property type="entry name" value="Phosphorylase Kinase, domain 1"/>
    <property type="match status" value="1"/>
</dbReference>
<feature type="region of interest" description="Disordered" evidence="9">
    <location>
        <begin position="1"/>
        <end position="32"/>
    </location>
</feature>
<name>A0A7S3VTJ0_DUNTE</name>
<feature type="region of interest" description="Disordered" evidence="9">
    <location>
        <begin position="548"/>
        <end position="676"/>
    </location>
</feature>
<sequence>MGSPRPSTGGGPHGTPPGGGGGGRMVVPEGEAKRAVGTPDYLAPELLLGTGHGPEVDWWALGAILYEFITGIPPFNADSPEEIFDNILDRRITWPEDPEDMSPECRDLIDKLLTSNPSKRLGHRGAGEIKMHPWFRGVDWTDLARLKAVFVPQIENDTDTSYFEKKHVSAKSMAEDLDVVNRDRAAARERRGRRTARRSRRQHGEAPHDSAFPPPPASQISDSQTHLVMDSGYPSMFQTPHQLDSGYPSLCASPPHNNLSGTYPCLTADDTVAAAAQAAAALPSRNVSSGGSAFAAAAAPGAEAGNVRDGSWGQMPDSSFTNPLADTCASTLPHSNVSSTLPSHQGFALNGGASQLGRVHAASISGAASPTFGDGTHASSCSPPSEPSPVVHSNPTPLPFTFRSISSRPSHFSAPLPSTLPPSRLSATAAAADPPPKVSPLIVGSDPDEPAPPPPHSATSPTVQHPSLRGPNSAPAVTITHTAAAAAPVLPPLRSAGCHAGATVAAHPPPLASAAVTGARTSGSSGATTSNHTPDTAAALCMELDELSRASSGSTPPLPHTAQPLAAPHAMPNTNLLPLQAAASRASSGTGSPFVPPLSSTMQHPLPPLLMSRRAGSTSVSRTSSLSTTPGRADSVGSGGVGIGGGRGMGGSSPASTPGTATPVAPSLPGSAASGPQASATAAAAASAANLPVRRSSHSSASSLGAGAGAGIGNAGGAWGSPSAAAASLQATMRPERTSSSGSRSRLMEASHALDAPGRVSPIRA</sequence>
<feature type="compositionally biased region" description="Low complexity" evidence="9">
    <location>
        <begin position="581"/>
        <end position="592"/>
    </location>
</feature>
<dbReference type="FunFam" id="1.10.510.10:FF:001418">
    <property type="entry name" value="Serine/threonine protein kinase 15"/>
    <property type="match status" value="1"/>
</dbReference>
<evidence type="ECO:0000256" key="5">
    <source>
        <dbReference type="ARBA" id="ARBA00022777"/>
    </source>
</evidence>
<evidence type="ECO:0000256" key="2">
    <source>
        <dbReference type="ARBA" id="ARBA00022527"/>
    </source>
</evidence>
<feature type="region of interest" description="Disordered" evidence="9">
    <location>
        <begin position="179"/>
        <end position="222"/>
    </location>
</feature>
<keyword evidence="2" id="KW-0723">Serine/threonine-protein kinase</keyword>
<comment type="catalytic activity">
    <reaction evidence="8">
        <text>L-seryl-[protein] + ATP = O-phospho-L-seryl-[protein] + ADP + H(+)</text>
        <dbReference type="Rhea" id="RHEA:17989"/>
        <dbReference type="Rhea" id="RHEA-COMP:9863"/>
        <dbReference type="Rhea" id="RHEA-COMP:11604"/>
        <dbReference type="ChEBI" id="CHEBI:15378"/>
        <dbReference type="ChEBI" id="CHEBI:29999"/>
        <dbReference type="ChEBI" id="CHEBI:30616"/>
        <dbReference type="ChEBI" id="CHEBI:83421"/>
        <dbReference type="ChEBI" id="CHEBI:456216"/>
        <dbReference type="EC" id="2.7.11.1"/>
    </reaction>
</comment>
<feature type="domain" description="AGC-kinase C-terminal" evidence="11">
    <location>
        <begin position="136"/>
        <end position="189"/>
    </location>
</feature>
<evidence type="ECO:0000256" key="1">
    <source>
        <dbReference type="ARBA" id="ARBA00012513"/>
    </source>
</evidence>
<feature type="compositionally biased region" description="Gly residues" evidence="9">
    <location>
        <begin position="706"/>
        <end position="719"/>
    </location>
</feature>
<feature type="compositionally biased region" description="Gly residues" evidence="9">
    <location>
        <begin position="637"/>
        <end position="651"/>
    </location>
</feature>
<feature type="compositionally biased region" description="Basic residues" evidence="9">
    <location>
        <begin position="190"/>
        <end position="201"/>
    </location>
</feature>
<dbReference type="GO" id="GO:0005524">
    <property type="term" value="F:ATP binding"/>
    <property type="evidence" value="ECO:0007669"/>
    <property type="project" value="UniProtKB-KW"/>
</dbReference>
<feature type="compositionally biased region" description="Gly residues" evidence="9">
    <location>
        <begin position="8"/>
        <end position="24"/>
    </location>
</feature>
<protein>
    <recommendedName>
        <fullName evidence="1">non-specific serine/threonine protein kinase</fullName>
        <ecNumber evidence="1">2.7.11.1</ecNumber>
    </recommendedName>
</protein>
<evidence type="ECO:0000259" key="10">
    <source>
        <dbReference type="PROSITE" id="PS50011"/>
    </source>
</evidence>
<feature type="domain" description="Protein kinase" evidence="10">
    <location>
        <begin position="1"/>
        <end position="135"/>
    </location>
</feature>
<reference evidence="12" key="1">
    <citation type="submission" date="2021-01" db="EMBL/GenBank/DDBJ databases">
        <authorList>
            <person name="Corre E."/>
            <person name="Pelletier E."/>
            <person name="Niang G."/>
            <person name="Scheremetjew M."/>
            <person name="Finn R."/>
            <person name="Kale V."/>
            <person name="Holt S."/>
            <person name="Cochrane G."/>
            <person name="Meng A."/>
            <person name="Brown T."/>
            <person name="Cohen L."/>
        </authorList>
    </citation>
    <scope>NUCLEOTIDE SEQUENCE</scope>
    <source>
        <strain evidence="12">CCMP1320</strain>
    </source>
</reference>
<dbReference type="EMBL" id="HBIP01034094">
    <property type="protein sequence ID" value="CAE0505730.1"/>
    <property type="molecule type" value="Transcribed_RNA"/>
</dbReference>
<feature type="region of interest" description="Disordered" evidence="9">
    <location>
        <begin position="367"/>
        <end position="395"/>
    </location>
</feature>
<keyword evidence="5" id="KW-0418">Kinase</keyword>
<dbReference type="InterPro" id="IPR000719">
    <property type="entry name" value="Prot_kinase_dom"/>
</dbReference>
<evidence type="ECO:0000256" key="3">
    <source>
        <dbReference type="ARBA" id="ARBA00022679"/>
    </source>
</evidence>
<proteinExistence type="predicted"/>
<keyword evidence="4" id="KW-0547">Nucleotide-binding</keyword>
<comment type="catalytic activity">
    <reaction evidence="7">
        <text>L-threonyl-[protein] + ATP = O-phospho-L-threonyl-[protein] + ADP + H(+)</text>
        <dbReference type="Rhea" id="RHEA:46608"/>
        <dbReference type="Rhea" id="RHEA-COMP:11060"/>
        <dbReference type="Rhea" id="RHEA-COMP:11605"/>
        <dbReference type="ChEBI" id="CHEBI:15378"/>
        <dbReference type="ChEBI" id="CHEBI:30013"/>
        <dbReference type="ChEBI" id="CHEBI:30616"/>
        <dbReference type="ChEBI" id="CHEBI:61977"/>
        <dbReference type="ChEBI" id="CHEBI:456216"/>
        <dbReference type="EC" id="2.7.11.1"/>
    </reaction>
</comment>